<evidence type="ECO:0000313" key="4">
    <source>
        <dbReference type="EMBL" id="CDH45954.1"/>
    </source>
</evidence>
<name>A0A7U7GCM7_9GAMM</name>
<dbReference type="Gene3D" id="2.60.40.1220">
    <property type="match status" value="1"/>
</dbReference>
<organism evidence="4 5">
    <name type="scientific">Candidatus Contendobacter odensis Run_B_J11</name>
    <dbReference type="NCBI Taxonomy" id="1400861"/>
    <lineage>
        <taxon>Bacteria</taxon>
        <taxon>Pseudomonadati</taxon>
        <taxon>Pseudomonadota</taxon>
        <taxon>Gammaproteobacteria</taxon>
        <taxon>Candidatus Competibacteraceae</taxon>
        <taxon>Candidatus Contendibacter</taxon>
    </lineage>
</organism>
<evidence type="ECO:0000313" key="5">
    <source>
        <dbReference type="Proteomes" id="UP000019184"/>
    </source>
</evidence>
<dbReference type="EMBL" id="CBTK010000230">
    <property type="protein sequence ID" value="CDH45954.1"/>
    <property type="molecule type" value="Genomic_DNA"/>
</dbReference>
<feature type="region of interest" description="Disordered" evidence="2">
    <location>
        <begin position="1"/>
        <end position="26"/>
    </location>
</feature>
<evidence type="ECO:0000259" key="3">
    <source>
        <dbReference type="Pfam" id="PF13205"/>
    </source>
</evidence>
<dbReference type="AlphaFoldDB" id="A0A7U7GCM7"/>
<dbReference type="InterPro" id="IPR032812">
    <property type="entry name" value="SbsA_Ig"/>
</dbReference>
<protein>
    <submittedName>
        <fullName evidence="4">Hemolysin-type calcium-binding region</fullName>
    </submittedName>
</protein>
<feature type="domain" description="SbsA Ig-like" evidence="3">
    <location>
        <begin position="44"/>
        <end position="156"/>
    </location>
</feature>
<dbReference type="Pfam" id="PF13205">
    <property type="entry name" value="Big_5"/>
    <property type="match status" value="1"/>
</dbReference>
<comment type="caution">
    <text evidence="4">The sequence shown here is derived from an EMBL/GenBank/DDBJ whole genome shotgun (WGS) entry which is preliminary data.</text>
</comment>
<sequence>MGLGSSVSGTVTVSYTPNTDPTKDLQDAAGNSVAAITNKSVVVDTIAPTLVSSAPADNATDIAVGVNIVLTMSETVKAGTGNIQIVNSSNSSDTRVISVTDTTQVSFSGSAVTINPTADLQTGASYYVSIAPGVITDLVGNAFAGITTNTDLNFGTTGTGGAGQTFVLTTAIDVLPGLIGSLGTTDTSGNDTIVGDNTNAGSLTVNVGDQLNAGPGIDTLKIFSTNIIPTLSNIENAYYFAPAGDLNVSTIAGLTSLEVDSELFAANRTFTLGAGQALKLSNMPTNVAADPVIAGNSQTSLDLSLNKFGTLAYDATASQQDTVDFTGTQLATLNITTTGGASNFQLVNTGGQLKTVTVGGNQALLIDTALGTITTFNATSNSVGVNLNSIAASSLAFTGGTGSDRVNMAATLTVADVLDGGNGTDTFAASDADTVTKAAATNVKNFEVYEATTADATAYDVDAIIANNPLTGILISETGGAGLTVNNINSGAVNNIMFTNDAPAIITLTAKNFVAGGTSDTATVKLDNSIIKSADGVDVTTSLTFANVDVLNVNSIASTPTATAAAITLPGGAVTSANANSIADLAAADLEKIVVTGSETTLITAGVTTVGLTEVDATGLTGKAALGLTATAAPIASILVKGTPNADGIVLVNAATNAVTAYTGGGSDNLELGVTGAAHTLIFTSTAFNSGDFKAGNVIAINANNAFAVGDTVTLDFSSAMEALFKNGGVVLGTSAANVAIAGTALGPNTNVAATQAAGVMTIDFDLNGDGVYNVANDVRITILGTGVDDTLVYNAANDNFVFTVV</sequence>
<keyword evidence="1" id="KW-0732">Signal</keyword>
<evidence type="ECO:0000256" key="1">
    <source>
        <dbReference type="ARBA" id="ARBA00022729"/>
    </source>
</evidence>
<dbReference type="Proteomes" id="UP000019184">
    <property type="component" value="Unassembled WGS sequence"/>
</dbReference>
<reference evidence="4 5" key="1">
    <citation type="journal article" date="2014" name="ISME J.">
        <title>Candidatus Competibacter-lineage genomes retrieved from metagenomes reveal functional metabolic diversity.</title>
        <authorList>
            <person name="McIlroy S.J."/>
            <person name="Albertsen M."/>
            <person name="Andresen E.K."/>
            <person name="Saunders A.M."/>
            <person name="Kristiansen R."/>
            <person name="Stokholm-Bjerregaard M."/>
            <person name="Nielsen K.L."/>
            <person name="Nielsen P.H."/>
        </authorList>
    </citation>
    <scope>NUCLEOTIDE SEQUENCE [LARGE SCALE GENOMIC DNA]</scope>
    <source>
        <strain evidence="4 5">Run_B_J11</strain>
    </source>
</reference>
<feature type="compositionally biased region" description="Low complexity" evidence="2">
    <location>
        <begin position="1"/>
        <end position="16"/>
    </location>
</feature>
<accession>A0A7U7GCM7</accession>
<evidence type="ECO:0000256" key="2">
    <source>
        <dbReference type="SAM" id="MobiDB-lite"/>
    </source>
</evidence>
<gene>
    <name evidence="4" type="ORF">BN874_3050001</name>
</gene>
<keyword evidence="5" id="KW-1185">Reference proteome</keyword>
<proteinExistence type="predicted"/>
<dbReference type="InterPro" id="IPR014755">
    <property type="entry name" value="Cu-Rt/internalin_Ig-like"/>
</dbReference>